<evidence type="ECO:0000256" key="5">
    <source>
        <dbReference type="ARBA" id="ARBA00022605"/>
    </source>
</evidence>
<dbReference type="OrthoDB" id="9769912at2"/>
<dbReference type="PIRSF" id="PIRSF000676">
    <property type="entry name" value="Homoser_kin"/>
    <property type="match status" value="1"/>
</dbReference>
<evidence type="ECO:0000256" key="8">
    <source>
        <dbReference type="ARBA" id="ARBA00022741"/>
    </source>
</evidence>
<evidence type="ECO:0000256" key="11">
    <source>
        <dbReference type="ARBA" id="ARBA00049375"/>
    </source>
</evidence>
<dbReference type="SUPFAM" id="SSF54211">
    <property type="entry name" value="Ribosomal protein S5 domain 2-like"/>
    <property type="match status" value="1"/>
</dbReference>
<dbReference type="InterPro" id="IPR020568">
    <property type="entry name" value="Ribosomal_Su5_D2-typ_SF"/>
</dbReference>
<evidence type="ECO:0000256" key="7">
    <source>
        <dbReference type="ARBA" id="ARBA00022697"/>
    </source>
</evidence>
<keyword evidence="6 13" id="KW-0808">Transferase</keyword>
<dbReference type="GO" id="GO:0004413">
    <property type="term" value="F:homoserine kinase activity"/>
    <property type="evidence" value="ECO:0007669"/>
    <property type="project" value="UniProtKB-UniRule"/>
</dbReference>
<evidence type="ECO:0000256" key="9">
    <source>
        <dbReference type="ARBA" id="ARBA00022777"/>
    </source>
</evidence>
<dbReference type="SUPFAM" id="SSF55060">
    <property type="entry name" value="GHMP Kinase, C-terminal domain"/>
    <property type="match status" value="1"/>
</dbReference>
<dbReference type="PANTHER" id="PTHR20861:SF1">
    <property type="entry name" value="HOMOSERINE KINASE"/>
    <property type="match status" value="1"/>
</dbReference>
<evidence type="ECO:0000259" key="15">
    <source>
        <dbReference type="Pfam" id="PF08544"/>
    </source>
</evidence>
<gene>
    <name evidence="13" type="primary">thrB</name>
    <name evidence="16" type="ORF">HMPREF9630_01398</name>
</gene>
<dbReference type="HAMAP" id="MF_00384">
    <property type="entry name" value="Homoser_kinase"/>
    <property type="match status" value="1"/>
</dbReference>
<dbReference type="RefSeq" id="WP_009528119.1">
    <property type="nucleotide sequence ID" value="NZ_JH815226.1"/>
</dbReference>
<reference evidence="16 17" key="1">
    <citation type="submission" date="2012-05" db="EMBL/GenBank/DDBJ databases">
        <title>The Genome Sequence of Eubacteriaceae bacterium CM2.</title>
        <authorList>
            <consortium name="The Broad Institute Genome Sequencing Platform"/>
            <person name="Earl A."/>
            <person name="Ward D."/>
            <person name="Feldgarden M."/>
            <person name="Gevers D."/>
            <person name="Sizova M."/>
            <person name="Hazen A."/>
            <person name="Epstein S."/>
            <person name="Walker B."/>
            <person name="Young S.K."/>
            <person name="Zeng Q."/>
            <person name="Gargeya S."/>
            <person name="Fitzgerald M."/>
            <person name="Haas B."/>
            <person name="Abouelleil A."/>
            <person name="Alvarado L."/>
            <person name="Arachchi H.M."/>
            <person name="Berlin A."/>
            <person name="Chapman S.B."/>
            <person name="Goldberg J."/>
            <person name="Griggs A."/>
            <person name="Gujja S."/>
            <person name="Hansen M."/>
            <person name="Howarth C."/>
            <person name="Imamovic A."/>
            <person name="Larimer J."/>
            <person name="McCowen C."/>
            <person name="Montmayeur A."/>
            <person name="Murphy C."/>
            <person name="Neiman D."/>
            <person name="Pearson M."/>
            <person name="Priest M."/>
            <person name="Roberts A."/>
            <person name="Saif S."/>
            <person name="Shea T."/>
            <person name="Sisk P."/>
            <person name="Sykes S."/>
            <person name="Wortman J."/>
            <person name="Nusbaum C."/>
            <person name="Birren B."/>
        </authorList>
    </citation>
    <scope>NUCLEOTIDE SEQUENCE [LARGE SCALE GENOMIC DNA]</scope>
    <source>
        <strain evidence="16 17">CM2</strain>
    </source>
</reference>
<dbReference type="PATRIC" id="fig|796939.3.peg.641"/>
<keyword evidence="5 13" id="KW-0028">Amino-acid biosynthesis</keyword>
<dbReference type="NCBIfam" id="TIGR00191">
    <property type="entry name" value="thrB"/>
    <property type="match status" value="1"/>
</dbReference>
<dbReference type="InterPro" id="IPR014721">
    <property type="entry name" value="Ribsml_uS5_D2-typ_fold_subgr"/>
</dbReference>
<proteinExistence type="inferred from homology"/>
<dbReference type="PROSITE" id="PS00627">
    <property type="entry name" value="GHMP_KINASES_ATP"/>
    <property type="match status" value="1"/>
</dbReference>
<evidence type="ECO:0000256" key="13">
    <source>
        <dbReference type="HAMAP-Rule" id="MF_00384"/>
    </source>
</evidence>
<dbReference type="InterPro" id="IPR006204">
    <property type="entry name" value="GHMP_kinase_N_dom"/>
</dbReference>
<keyword evidence="13" id="KW-0963">Cytoplasm</keyword>
<feature type="domain" description="GHMP kinase C-terminal" evidence="15">
    <location>
        <begin position="204"/>
        <end position="277"/>
    </location>
</feature>
<dbReference type="GO" id="GO:0009088">
    <property type="term" value="P:threonine biosynthetic process"/>
    <property type="evidence" value="ECO:0007669"/>
    <property type="project" value="UniProtKB-UniRule"/>
</dbReference>
<evidence type="ECO:0000313" key="17">
    <source>
        <dbReference type="Proteomes" id="UP000017818"/>
    </source>
</evidence>
<evidence type="ECO:0000256" key="6">
    <source>
        <dbReference type="ARBA" id="ARBA00022679"/>
    </source>
</evidence>
<comment type="catalytic activity">
    <reaction evidence="11 13">
        <text>L-homoserine + ATP = O-phospho-L-homoserine + ADP + H(+)</text>
        <dbReference type="Rhea" id="RHEA:13985"/>
        <dbReference type="ChEBI" id="CHEBI:15378"/>
        <dbReference type="ChEBI" id="CHEBI:30616"/>
        <dbReference type="ChEBI" id="CHEBI:57476"/>
        <dbReference type="ChEBI" id="CHEBI:57590"/>
        <dbReference type="ChEBI" id="CHEBI:456216"/>
        <dbReference type="EC" id="2.7.1.39"/>
    </reaction>
</comment>
<dbReference type="Gene3D" id="3.30.70.890">
    <property type="entry name" value="GHMP kinase, C-terminal domain"/>
    <property type="match status" value="1"/>
</dbReference>
<dbReference type="GO" id="GO:0005524">
    <property type="term" value="F:ATP binding"/>
    <property type="evidence" value="ECO:0007669"/>
    <property type="project" value="UniProtKB-UniRule"/>
</dbReference>
<dbReference type="EMBL" id="AFZF02000016">
    <property type="protein sequence ID" value="EHL17873.1"/>
    <property type="molecule type" value="Genomic_DNA"/>
</dbReference>
<comment type="function">
    <text evidence="12 13">Catalyzes the ATP-dependent phosphorylation of L-homoserine to L-homoserine phosphate.</text>
</comment>
<feature type="binding site" evidence="13">
    <location>
        <begin position="86"/>
        <end position="96"/>
    </location>
    <ligand>
        <name>ATP</name>
        <dbReference type="ChEBI" id="CHEBI:30616"/>
    </ligand>
</feature>
<evidence type="ECO:0000256" key="4">
    <source>
        <dbReference type="ARBA" id="ARBA00017858"/>
    </source>
</evidence>
<feature type="domain" description="GHMP kinase N-terminal" evidence="14">
    <location>
        <begin position="57"/>
        <end position="138"/>
    </location>
</feature>
<dbReference type="AlphaFoldDB" id="V9HUU7"/>
<evidence type="ECO:0000256" key="2">
    <source>
        <dbReference type="ARBA" id="ARBA00007370"/>
    </source>
</evidence>
<comment type="subcellular location">
    <subcellularLocation>
        <location evidence="13">Cytoplasm</location>
    </subcellularLocation>
</comment>
<sequence>MVSYKVPATSANIGPGFDCLGMAVNIYNTISFEETDKGLEIEVIGDGSDTVPLDENNMAYETAKYFFDKVGYKFKGLKIKIHNYIPIARGLGSSSSIVIGALLCANDIAGTNMSKDEILNIANEIEGHPDNVTPALVGSITASVILGDTVEYKKIIPPDMLDTIVLIPEYEMSTNEARKILPKTYDRQDCIYNISRASLLIMAMITSDYELLSKVVDDKIHQPYRKSLIKEYDFFENIMKSNGALATFISGSGSTLMAFCHKTMSQELYEILKEECKKNNIKGTIKILSPVKEGAIKLEIGG</sequence>
<dbReference type="EC" id="2.7.1.39" evidence="3 13"/>
<accession>V9HUU7</accession>
<comment type="caution">
    <text evidence="16">The sequence shown here is derived from an EMBL/GenBank/DDBJ whole genome shotgun (WGS) entry which is preliminary data.</text>
</comment>
<keyword evidence="7 13" id="KW-0791">Threonine biosynthesis</keyword>
<dbReference type="NCBIfam" id="NF002288">
    <property type="entry name" value="PRK01212.1-4"/>
    <property type="match status" value="1"/>
</dbReference>
<dbReference type="Pfam" id="PF08544">
    <property type="entry name" value="GHMP_kinases_C"/>
    <property type="match status" value="1"/>
</dbReference>
<dbReference type="InterPro" id="IPR013750">
    <property type="entry name" value="GHMP_kinase_C_dom"/>
</dbReference>
<keyword evidence="8 13" id="KW-0547">Nucleotide-binding</keyword>
<protein>
    <recommendedName>
        <fullName evidence="4 13">Homoserine kinase</fullName>
        <shortName evidence="13">HK</shortName>
        <shortName evidence="13">HSK</shortName>
        <ecNumber evidence="3 13">2.7.1.39</ecNumber>
    </recommendedName>
</protein>
<dbReference type="PRINTS" id="PR00958">
    <property type="entry name" value="HOMSERKINASE"/>
</dbReference>
<name>V9HUU7_9FIRM</name>
<keyword evidence="9 13" id="KW-0418">Kinase</keyword>
<dbReference type="InterPro" id="IPR006203">
    <property type="entry name" value="GHMP_knse_ATP-bd_CS"/>
</dbReference>
<comment type="similarity">
    <text evidence="2 13">Belongs to the GHMP kinase family. Homoserine kinase subfamily.</text>
</comment>
<evidence type="ECO:0000256" key="1">
    <source>
        <dbReference type="ARBA" id="ARBA00005015"/>
    </source>
</evidence>
<evidence type="ECO:0000256" key="3">
    <source>
        <dbReference type="ARBA" id="ARBA00012078"/>
    </source>
</evidence>
<dbReference type="GO" id="GO:0005737">
    <property type="term" value="C:cytoplasm"/>
    <property type="evidence" value="ECO:0007669"/>
    <property type="project" value="UniProtKB-SubCell"/>
</dbReference>
<evidence type="ECO:0000259" key="14">
    <source>
        <dbReference type="Pfam" id="PF00288"/>
    </source>
</evidence>
<evidence type="ECO:0000256" key="10">
    <source>
        <dbReference type="ARBA" id="ARBA00022840"/>
    </source>
</evidence>
<dbReference type="UniPathway" id="UPA00050">
    <property type="reaction ID" value="UER00064"/>
</dbReference>
<dbReference type="PANTHER" id="PTHR20861">
    <property type="entry name" value="HOMOSERINE/4-DIPHOSPHOCYTIDYL-2-C-METHYL-D-ERYTHRITOL KINASE"/>
    <property type="match status" value="1"/>
</dbReference>
<dbReference type="InterPro" id="IPR036554">
    <property type="entry name" value="GHMP_kinase_C_sf"/>
</dbReference>
<dbReference type="Proteomes" id="UP000017818">
    <property type="component" value="Unassembled WGS sequence"/>
</dbReference>
<dbReference type="InterPro" id="IPR000870">
    <property type="entry name" value="Homoserine_kinase"/>
</dbReference>
<dbReference type="HOGENOM" id="CLU_041243_0_0_9"/>
<evidence type="ECO:0000313" key="16">
    <source>
        <dbReference type="EMBL" id="EHL17873.1"/>
    </source>
</evidence>
<comment type="pathway">
    <text evidence="1 13">Amino-acid biosynthesis; L-threonine biosynthesis; L-threonine from L-aspartate: step 4/5.</text>
</comment>
<keyword evidence="10 13" id="KW-0067">ATP-binding</keyword>
<dbReference type="Pfam" id="PF00288">
    <property type="entry name" value="GHMP_kinases_N"/>
    <property type="match status" value="1"/>
</dbReference>
<organism evidence="16 17">
    <name type="scientific">Peptoanaerobacter stomatis</name>
    <dbReference type="NCBI Taxonomy" id="796937"/>
    <lineage>
        <taxon>Bacteria</taxon>
        <taxon>Bacillati</taxon>
        <taxon>Bacillota</taxon>
        <taxon>Clostridia</taxon>
        <taxon>Peptostreptococcales</taxon>
        <taxon>Filifactoraceae</taxon>
        <taxon>Peptoanaerobacter</taxon>
    </lineage>
</organism>
<dbReference type="Gene3D" id="3.30.230.10">
    <property type="match status" value="1"/>
</dbReference>
<evidence type="ECO:0000256" key="12">
    <source>
        <dbReference type="ARBA" id="ARBA00049954"/>
    </source>
</evidence>